<evidence type="ECO:0000256" key="1">
    <source>
        <dbReference type="SAM" id="Phobius"/>
    </source>
</evidence>
<evidence type="ECO:0000313" key="2">
    <source>
        <dbReference type="EMBL" id="KAJ4839898.1"/>
    </source>
</evidence>
<sequence>MESSNNNNNQNQASSTAQAAIRCVKAGLLLSSLKKPLPCKCNHHLDDEQEEEEDKEMWMREVSELKVILARERLKNARIKRCGMMESLLLLLVTAVFSFWISFSSLH</sequence>
<reference evidence="2" key="1">
    <citation type="submission" date="2022-02" db="EMBL/GenBank/DDBJ databases">
        <authorList>
            <person name="Henning P.M."/>
            <person name="McCubbin A.G."/>
            <person name="Shore J.S."/>
        </authorList>
    </citation>
    <scope>NUCLEOTIDE SEQUENCE</scope>
    <source>
        <strain evidence="2">F60SS</strain>
        <tissue evidence="2">Leaves</tissue>
    </source>
</reference>
<protein>
    <recommendedName>
        <fullName evidence="4">Transmembrane protein</fullName>
    </recommendedName>
</protein>
<keyword evidence="1" id="KW-1133">Transmembrane helix</keyword>
<dbReference type="Proteomes" id="UP001141552">
    <property type="component" value="Unassembled WGS sequence"/>
</dbReference>
<evidence type="ECO:0008006" key="4">
    <source>
        <dbReference type="Google" id="ProtNLM"/>
    </source>
</evidence>
<gene>
    <name evidence="2" type="ORF">Tsubulata_042748</name>
</gene>
<keyword evidence="1" id="KW-0472">Membrane</keyword>
<dbReference type="AlphaFoldDB" id="A0A9Q0FXU7"/>
<keyword evidence="3" id="KW-1185">Reference proteome</keyword>
<keyword evidence="1" id="KW-0812">Transmembrane</keyword>
<feature type="transmembrane region" description="Helical" evidence="1">
    <location>
        <begin position="88"/>
        <end position="106"/>
    </location>
</feature>
<name>A0A9Q0FXU7_9ROSI</name>
<accession>A0A9Q0FXU7</accession>
<evidence type="ECO:0000313" key="3">
    <source>
        <dbReference type="Proteomes" id="UP001141552"/>
    </source>
</evidence>
<dbReference type="OrthoDB" id="1304155at2759"/>
<reference evidence="2" key="2">
    <citation type="journal article" date="2023" name="Plants (Basel)">
        <title>Annotation of the Turnera subulata (Passifloraceae) Draft Genome Reveals the S-Locus Evolved after the Divergence of Turneroideae from Passifloroideae in a Stepwise Manner.</title>
        <authorList>
            <person name="Henning P.M."/>
            <person name="Roalson E.H."/>
            <person name="Mir W."/>
            <person name="McCubbin A.G."/>
            <person name="Shore J.S."/>
        </authorList>
    </citation>
    <scope>NUCLEOTIDE SEQUENCE</scope>
    <source>
        <strain evidence="2">F60SS</strain>
    </source>
</reference>
<proteinExistence type="predicted"/>
<dbReference type="EMBL" id="JAKUCV010003176">
    <property type="protein sequence ID" value="KAJ4839898.1"/>
    <property type="molecule type" value="Genomic_DNA"/>
</dbReference>
<organism evidence="2 3">
    <name type="scientific">Turnera subulata</name>
    <dbReference type="NCBI Taxonomy" id="218843"/>
    <lineage>
        <taxon>Eukaryota</taxon>
        <taxon>Viridiplantae</taxon>
        <taxon>Streptophyta</taxon>
        <taxon>Embryophyta</taxon>
        <taxon>Tracheophyta</taxon>
        <taxon>Spermatophyta</taxon>
        <taxon>Magnoliopsida</taxon>
        <taxon>eudicotyledons</taxon>
        <taxon>Gunneridae</taxon>
        <taxon>Pentapetalae</taxon>
        <taxon>rosids</taxon>
        <taxon>fabids</taxon>
        <taxon>Malpighiales</taxon>
        <taxon>Passifloraceae</taxon>
        <taxon>Turnera</taxon>
    </lineage>
</organism>
<comment type="caution">
    <text evidence="2">The sequence shown here is derived from an EMBL/GenBank/DDBJ whole genome shotgun (WGS) entry which is preliminary data.</text>
</comment>